<dbReference type="SUPFAM" id="SSF54975">
    <property type="entry name" value="Acylphosphatase/BLUF domain-like"/>
    <property type="match status" value="1"/>
</dbReference>
<sequence>MIQVNAFRRLIYTSRAVGNADRDDQQAILTVSRRNNGMDGVSGLLWVRDGHYTQLLEGPADSVAQAFARIRDDHRHTDIEVLDDRMVEDRHFGEWAMAGLPGDHADAAAERLRALLRNADAEVRRYFPVD</sequence>
<dbReference type="InterPro" id="IPR036046">
    <property type="entry name" value="Acylphosphatase-like_dom_sf"/>
</dbReference>
<evidence type="ECO:0000313" key="3">
    <source>
        <dbReference type="Proteomes" id="UP000032025"/>
    </source>
</evidence>
<feature type="domain" description="BLUF" evidence="1">
    <location>
        <begin position="7"/>
        <end position="98"/>
    </location>
</feature>
<comment type="caution">
    <text evidence="2">The sequence shown here is derived from an EMBL/GenBank/DDBJ whole genome shotgun (WGS) entry which is preliminary data.</text>
</comment>
<name>A0A0C9MVZ9_SPHPI</name>
<proteinExistence type="predicted"/>
<dbReference type="GeneID" id="78528184"/>
<gene>
    <name evidence="2" type="ORF">SP6_44_00030</name>
</gene>
<dbReference type="AlphaFoldDB" id="A0A0C9MVZ9"/>
<evidence type="ECO:0000313" key="2">
    <source>
        <dbReference type="EMBL" id="GAN14786.1"/>
    </source>
</evidence>
<keyword evidence="3" id="KW-1185">Reference proteome</keyword>
<dbReference type="GO" id="GO:0071949">
    <property type="term" value="F:FAD binding"/>
    <property type="evidence" value="ECO:0007669"/>
    <property type="project" value="InterPro"/>
</dbReference>
<protein>
    <submittedName>
        <fullName evidence="2">DNA, contig: SP644</fullName>
    </submittedName>
</protein>
<accession>A0A0C9MVZ9</accession>
<dbReference type="GO" id="GO:0009882">
    <property type="term" value="F:blue light photoreceptor activity"/>
    <property type="evidence" value="ECO:0007669"/>
    <property type="project" value="InterPro"/>
</dbReference>
<dbReference type="Gene3D" id="3.30.70.100">
    <property type="match status" value="1"/>
</dbReference>
<organism evidence="2 3">
    <name type="scientific">Sphingomonas paucimobilis NBRC 13935</name>
    <dbReference type="NCBI Taxonomy" id="1219050"/>
    <lineage>
        <taxon>Bacteria</taxon>
        <taxon>Pseudomonadati</taxon>
        <taxon>Pseudomonadota</taxon>
        <taxon>Alphaproteobacteria</taxon>
        <taxon>Sphingomonadales</taxon>
        <taxon>Sphingomonadaceae</taxon>
        <taxon>Sphingomonas</taxon>
    </lineage>
</organism>
<dbReference type="PROSITE" id="PS50925">
    <property type="entry name" value="BLUF"/>
    <property type="match status" value="1"/>
</dbReference>
<dbReference type="Proteomes" id="UP000032025">
    <property type="component" value="Unassembled WGS sequence"/>
</dbReference>
<dbReference type="RefSeq" id="WP_007406954.1">
    <property type="nucleotide sequence ID" value="NZ_BBJS01000044.1"/>
</dbReference>
<dbReference type="SMART" id="SM01034">
    <property type="entry name" value="BLUF"/>
    <property type="match status" value="1"/>
</dbReference>
<reference evidence="2 3" key="1">
    <citation type="submission" date="2014-08" db="EMBL/GenBank/DDBJ databases">
        <title>Whole genome shotgun sequence of Sphingomonas paucimobilis NBRC 13935.</title>
        <authorList>
            <person name="Hosoyama A."/>
            <person name="Hashimoto M."/>
            <person name="Hosoyama Y."/>
            <person name="Noguchi M."/>
            <person name="Uohara A."/>
            <person name="Ohji S."/>
            <person name="Katano-Makiyama Y."/>
            <person name="Ichikawa N."/>
            <person name="Kimura A."/>
            <person name="Yamazoe A."/>
            <person name="Fujita N."/>
        </authorList>
    </citation>
    <scope>NUCLEOTIDE SEQUENCE [LARGE SCALE GENOMIC DNA]</scope>
    <source>
        <strain evidence="2 3">NBRC 13935</strain>
    </source>
</reference>
<dbReference type="InterPro" id="IPR007024">
    <property type="entry name" value="BLUF_domain"/>
</dbReference>
<dbReference type="EMBL" id="BBJS01000044">
    <property type="protein sequence ID" value="GAN14786.1"/>
    <property type="molecule type" value="Genomic_DNA"/>
</dbReference>
<dbReference type="Pfam" id="PF04940">
    <property type="entry name" value="BLUF"/>
    <property type="match status" value="1"/>
</dbReference>
<evidence type="ECO:0000259" key="1">
    <source>
        <dbReference type="PROSITE" id="PS50925"/>
    </source>
</evidence>